<protein>
    <submittedName>
        <fullName evidence="5">Helix-turn-helix transcriptional regulator</fullName>
    </submittedName>
</protein>
<keyword evidence="6" id="KW-1185">Reference proteome</keyword>
<organism evidence="5 6">
    <name type="scientific">Bianquea renquensis</name>
    <dbReference type="NCBI Taxonomy" id="2763661"/>
    <lineage>
        <taxon>Bacteria</taxon>
        <taxon>Bacillati</taxon>
        <taxon>Bacillota</taxon>
        <taxon>Clostridia</taxon>
        <taxon>Eubacteriales</taxon>
        <taxon>Bianqueaceae</taxon>
        <taxon>Bianquea</taxon>
    </lineage>
</organism>
<evidence type="ECO:0000313" key="6">
    <source>
        <dbReference type="Proteomes" id="UP000657006"/>
    </source>
</evidence>
<evidence type="ECO:0000259" key="4">
    <source>
        <dbReference type="PROSITE" id="PS01124"/>
    </source>
</evidence>
<dbReference type="Proteomes" id="UP000657006">
    <property type="component" value="Unassembled WGS sequence"/>
</dbReference>
<dbReference type="PANTHER" id="PTHR43280:SF28">
    <property type="entry name" value="HTH-TYPE TRANSCRIPTIONAL ACTIVATOR RHAS"/>
    <property type="match status" value="1"/>
</dbReference>
<keyword evidence="1" id="KW-0805">Transcription regulation</keyword>
<dbReference type="SUPFAM" id="SSF46689">
    <property type="entry name" value="Homeodomain-like"/>
    <property type="match status" value="2"/>
</dbReference>
<evidence type="ECO:0000256" key="2">
    <source>
        <dbReference type="ARBA" id="ARBA00023125"/>
    </source>
</evidence>
<dbReference type="GO" id="GO:0043565">
    <property type="term" value="F:sequence-specific DNA binding"/>
    <property type="evidence" value="ECO:0007669"/>
    <property type="project" value="InterPro"/>
</dbReference>
<dbReference type="RefSeq" id="WP_177719524.1">
    <property type="nucleotide sequence ID" value="NZ_JACRSQ010000010.1"/>
</dbReference>
<dbReference type="EMBL" id="JACRSQ010000010">
    <property type="protein sequence ID" value="MBC8543596.1"/>
    <property type="molecule type" value="Genomic_DNA"/>
</dbReference>
<dbReference type="PANTHER" id="PTHR43280">
    <property type="entry name" value="ARAC-FAMILY TRANSCRIPTIONAL REGULATOR"/>
    <property type="match status" value="1"/>
</dbReference>
<dbReference type="GO" id="GO:0003700">
    <property type="term" value="F:DNA-binding transcription factor activity"/>
    <property type="evidence" value="ECO:0007669"/>
    <property type="project" value="InterPro"/>
</dbReference>
<evidence type="ECO:0000256" key="1">
    <source>
        <dbReference type="ARBA" id="ARBA00023015"/>
    </source>
</evidence>
<dbReference type="Gene3D" id="1.10.10.60">
    <property type="entry name" value="Homeodomain-like"/>
    <property type="match status" value="2"/>
</dbReference>
<sequence length="298" mass="34214">MDGGARLFQFDNTFFQEEKTIGFLRLFQLGELQCERKCVIQEHVQICSEISYIVSGSGWFFQNGKQTAVKKGDILINRYGETHKIVSAPQEGLRFYYIGFQIDPRRVEAELVPVSDFFEDSRLSVAHGQFHLAEPFHRLLNEFYSANLYSHKVAEGLISEILIYTYRCFCQGHSQPYRPPTKENASSTVYGIIQYIDSNAAQISHVGEVAEAVGYSSSYLSHLFKEKTGMTLQSYLARKKIERGVELMKSGCYSWTQIALELHYETPQAFSKAFRRVMQKSPSEFITNTHKKRSESNE</sequence>
<dbReference type="Pfam" id="PF02311">
    <property type="entry name" value="AraC_binding"/>
    <property type="match status" value="1"/>
</dbReference>
<dbReference type="Gene3D" id="2.60.120.10">
    <property type="entry name" value="Jelly Rolls"/>
    <property type="match status" value="1"/>
</dbReference>
<dbReference type="InterPro" id="IPR018060">
    <property type="entry name" value="HTH_AraC"/>
</dbReference>
<dbReference type="Pfam" id="PF12833">
    <property type="entry name" value="HTH_18"/>
    <property type="match status" value="1"/>
</dbReference>
<gene>
    <name evidence="5" type="ORF">H8730_08575</name>
</gene>
<dbReference type="InterPro" id="IPR014710">
    <property type="entry name" value="RmlC-like_jellyroll"/>
</dbReference>
<dbReference type="InterPro" id="IPR009057">
    <property type="entry name" value="Homeodomain-like_sf"/>
</dbReference>
<dbReference type="SUPFAM" id="SSF51215">
    <property type="entry name" value="Regulatory protein AraC"/>
    <property type="match status" value="1"/>
</dbReference>
<accession>A0A926DT62</accession>
<feature type="domain" description="HTH araC/xylS-type" evidence="4">
    <location>
        <begin position="190"/>
        <end position="288"/>
    </location>
</feature>
<proteinExistence type="predicted"/>
<reference evidence="5" key="1">
    <citation type="submission" date="2020-08" db="EMBL/GenBank/DDBJ databases">
        <title>Genome public.</title>
        <authorList>
            <person name="Liu C."/>
            <person name="Sun Q."/>
        </authorList>
    </citation>
    <scope>NUCLEOTIDE SEQUENCE</scope>
    <source>
        <strain evidence="5">NSJ-32</strain>
    </source>
</reference>
<comment type="caution">
    <text evidence="5">The sequence shown here is derived from an EMBL/GenBank/DDBJ whole genome shotgun (WGS) entry which is preliminary data.</text>
</comment>
<dbReference type="PROSITE" id="PS01124">
    <property type="entry name" value="HTH_ARAC_FAMILY_2"/>
    <property type="match status" value="1"/>
</dbReference>
<dbReference type="AlphaFoldDB" id="A0A926DT62"/>
<dbReference type="SMART" id="SM00342">
    <property type="entry name" value="HTH_ARAC"/>
    <property type="match status" value="1"/>
</dbReference>
<evidence type="ECO:0000313" key="5">
    <source>
        <dbReference type="EMBL" id="MBC8543596.1"/>
    </source>
</evidence>
<evidence type="ECO:0000256" key="3">
    <source>
        <dbReference type="ARBA" id="ARBA00023163"/>
    </source>
</evidence>
<keyword evidence="3" id="KW-0804">Transcription</keyword>
<keyword evidence="2" id="KW-0238">DNA-binding</keyword>
<dbReference type="InterPro" id="IPR003313">
    <property type="entry name" value="AraC-bd"/>
</dbReference>
<dbReference type="InterPro" id="IPR037923">
    <property type="entry name" value="HTH-like"/>
</dbReference>
<name>A0A926DT62_9FIRM</name>